<dbReference type="InterPro" id="IPR036388">
    <property type="entry name" value="WH-like_DNA-bd_sf"/>
</dbReference>
<dbReference type="InterPro" id="IPR036390">
    <property type="entry name" value="WH_DNA-bd_sf"/>
</dbReference>
<comment type="caution">
    <text evidence="1">The sequence shown here is derived from an EMBL/GenBank/DDBJ whole genome shotgun (WGS) entry which is preliminary data.</text>
</comment>
<sequence length="138" mass="15390">MDAPQKPLGLLLRTLDRLLEERFEEALERHRLSRRQWQLLNVLADGQETVGQLDEAIAPFLDAQAGETSERHLEPLLSGGLVAEKGGMYRLTDAGRAELRSAREAVEGLRSVTVRGLDDGEYERTVRALEAMIDNLAP</sequence>
<accession>A0ABU9X3J7</accession>
<organism evidence="1 2">
    <name type="scientific">Sinomonas halotolerans</name>
    <dbReference type="NCBI Taxonomy" id="1644133"/>
    <lineage>
        <taxon>Bacteria</taxon>
        <taxon>Bacillati</taxon>
        <taxon>Actinomycetota</taxon>
        <taxon>Actinomycetes</taxon>
        <taxon>Micrococcales</taxon>
        <taxon>Micrococcaceae</taxon>
        <taxon>Sinomonas</taxon>
    </lineage>
</organism>
<dbReference type="EMBL" id="JBDFRB010000006">
    <property type="protein sequence ID" value="MEN2744673.1"/>
    <property type="molecule type" value="Genomic_DNA"/>
</dbReference>
<proteinExistence type="predicted"/>
<dbReference type="Gene3D" id="1.10.10.10">
    <property type="entry name" value="Winged helix-like DNA-binding domain superfamily/Winged helix DNA-binding domain"/>
    <property type="match status" value="1"/>
</dbReference>
<dbReference type="RefSeq" id="WP_345884849.1">
    <property type="nucleotide sequence ID" value="NZ_JBDFRB010000006.1"/>
</dbReference>
<keyword evidence="2" id="KW-1185">Reference proteome</keyword>
<name>A0ABU9X3J7_9MICC</name>
<protein>
    <submittedName>
        <fullName evidence="1">MarR family transcriptional regulator</fullName>
    </submittedName>
</protein>
<dbReference type="Proteomes" id="UP001422074">
    <property type="component" value="Unassembled WGS sequence"/>
</dbReference>
<gene>
    <name evidence="1" type="ORF">ABCQ75_08965</name>
</gene>
<evidence type="ECO:0000313" key="1">
    <source>
        <dbReference type="EMBL" id="MEN2744673.1"/>
    </source>
</evidence>
<dbReference type="SUPFAM" id="SSF46785">
    <property type="entry name" value="Winged helix' DNA-binding domain"/>
    <property type="match status" value="1"/>
</dbReference>
<reference evidence="1 2" key="1">
    <citation type="submission" date="2024-05" db="EMBL/GenBank/DDBJ databases">
        <title>Sinomonas sp. nov., isolated from a waste landfill.</title>
        <authorList>
            <person name="Zhao Y."/>
        </authorList>
    </citation>
    <scope>NUCLEOTIDE SEQUENCE [LARGE SCALE GENOMIC DNA]</scope>
    <source>
        <strain evidence="1 2">CCTCC AB2014300</strain>
    </source>
</reference>
<evidence type="ECO:0000313" key="2">
    <source>
        <dbReference type="Proteomes" id="UP001422074"/>
    </source>
</evidence>